<dbReference type="EMBL" id="MK573203">
    <property type="protein sequence ID" value="QEM01681.1"/>
    <property type="molecule type" value="Genomic_DNA"/>
</dbReference>
<dbReference type="GO" id="GO:0006412">
    <property type="term" value="P:translation"/>
    <property type="evidence" value="ECO:0007669"/>
    <property type="project" value="InterPro"/>
</dbReference>
<comment type="similarity">
    <text evidence="1">Belongs to the universal ribosomal protein uS7 family.</text>
</comment>
<evidence type="ECO:0000259" key="4">
    <source>
        <dbReference type="Pfam" id="PF00177"/>
    </source>
</evidence>
<sequence>MVLKSNYKNFLLEQLFVKKIQKKGKLFKSKKILNKTFKLINKKNFYNNNILEIIIKKLKFSIKLIYKRVLGSVYQIPIKISLKKSISLAIKLILISINKQKKNMKFDKLLYLEFLNILNNEGLSLQQKHIFLKKALSFRVFSHLIKY</sequence>
<evidence type="ECO:0000256" key="1">
    <source>
        <dbReference type="ARBA" id="ARBA00007151"/>
    </source>
</evidence>
<evidence type="ECO:0000256" key="3">
    <source>
        <dbReference type="ARBA" id="ARBA00023274"/>
    </source>
</evidence>
<evidence type="ECO:0000256" key="2">
    <source>
        <dbReference type="ARBA" id="ARBA00022980"/>
    </source>
</evidence>
<evidence type="ECO:0000313" key="5">
    <source>
        <dbReference type="EMBL" id="QEM01681.1"/>
    </source>
</evidence>
<keyword evidence="2 5" id="KW-0689">Ribosomal protein</keyword>
<accession>A0A5C1H7T8</accession>
<dbReference type="GO" id="GO:0005840">
    <property type="term" value="C:ribosome"/>
    <property type="evidence" value="ECO:0007669"/>
    <property type="project" value="UniProtKB-KW"/>
</dbReference>
<dbReference type="Pfam" id="PF00177">
    <property type="entry name" value="Ribosomal_S7"/>
    <property type="match status" value="1"/>
</dbReference>
<dbReference type="InterPro" id="IPR000235">
    <property type="entry name" value="Ribosomal_uS7"/>
</dbReference>
<gene>
    <name evidence="5" type="primary">rps7</name>
</gene>
<dbReference type="Gene3D" id="1.10.455.10">
    <property type="entry name" value="Ribosomal protein S7 domain"/>
    <property type="match status" value="1"/>
</dbReference>
<protein>
    <submittedName>
        <fullName evidence="5">30S ribosomal protein S7</fullName>
    </submittedName>
</protein>
<reference evidence="5" key="1">
    <citation type="journal article" date="2019" name="Genome Biol. Evol.">
        <title>Nephromyces represents a diverse and novel lineage of the Apicomplexa that has retained apicoplasts.</title>
        <authorList>
            <person name="Munoz-Gomez S.A."/>
            <person name="Durnin K."/>
            <person name="Eme L."/>
            <person name="Paight C."/>
            <person name="Lane C.E."/>
            <person name="Saffo M.B."/>
            <person name="Slamovits C.H."/>
        </authorList>
    </citation>
    <scope>NUCLEOTIDE SEQUENCE</scope>
    <source>
        <strain evidence="5">461</strain>
    </source>
</reference>
<proteinExistence type="inferred from homology"/>
<keyword evidence="3" id="KW-0687">Ribonucleoprotein</keyword>
<feature type="domain" description="Small ribosomal subunit protein uS7" evidence="4">
    <location>
        <begin position="6"/>
        <end position="135"/>
    </location>
</feature>
<dbReference type="InterPro" id="IPR023798">
    <property type="entry name" value="Ribosomal_uS7_dom"/>
</dbReference>
<dbReference type="InterPro" id="IPR036823">
    <property type="entry name" value="Ribosomal_uS7_dom_sf"/>
</dbReference>
<dbReference type="SUPFAM" id="SSF47973">
    <property type="entry name" value="Ribosomal protein S7"/>
    <property type="match status" value="1"/>
</dbReference>
<organism evidence="5">
    <name type="scientific">Nephromyces sp. ex Molgula occidentalis</name>
    <dbReference type="NCBI Taxonomy" id="2544991"/>
    <lineage>
        <taxon>Eukaryota</taxon>
        <taxon>Sar</taxon>
        <taxon>Alveolata</taxon>
        <taxon>Apicomplexa</taxon>
        <taxon>Aconoidasida</taxon>
        <taxon>Nephromycida</taxon>
        <taxon>Nephromyces</taxon>
    </lineage>
</organism>
<dbReference type="PIRSF" id="PIRSF002122">
    <property type="entry name" value="RPS7p_RPS7a_RPS5e_RPS7o"/>
    <property type="match status" value="1"/>
</dbReference>
<dbReference type="AlphaFoldDB" id="A0A5C1H7T8"/>
<dbReference type="GO" id="GO:1990904">
    <property type="term" value="C:ribonucleoprotein complex"/>
    <property type="evidence" value="ECO:0007669"/>
    <property type="project" value="UniProtKB-KW"/>
</dbReference>
<name>A0A5C1H7T8_9APIC</name>